<dbReference type="Gene3D" id="3.40.50.720">
    <property type="entry name" value="NAD(P)-binding Rossmann-like Domain"/>
    <property type="match status" value="1"/>
</dbReference>
<evidence type="ECO:0000259" key="14">
    <source>
        <dbReference type="Pfam" id="PF02882"/>
    </source>
</evidence>
<keyword evidence="10 12" id="KW-0486">Methionine biosynthesis</keyword>
<dbReference type="EMBL" id="RKLV01000007">
    <property type="protein sequence ID" value="MCX2819291.1"/>
    <property type="molecule type" value="Genomic_DNA"/>
</dbReference>
<feature type="domain" description="Tetrahydrofolate dehydrogenase/cyclohydrolase catalytic" evidence="13">
    <location>
        <begin position="5"/>
        <end position="116"/>
    </location>
</feature>
<keyword evidence="3 12" id="KW-0554">One-carbon metabolism</keyword>
<dbReference type="SUPFAM" id="SSF51735">
    <property type="entry name" value="NAD(P)-binding Rossmann-fold domains"/>
    <property type="match status" value="1"/>
</dbReference>
<keyword evidence="6 12" id="KW-0378">Hydrolase</keyword>
<protein>
    <recommendedName>
        <fullName evidence="12">Bifunctional protein FolD</fullName>
    </recommendedName>
    <domain>
        <recommendedName>
            <fullName evidence="12">Methylenetetrahydrofolate dehydrogenase</fullName>
            <ecNumber evidence="12">1.5.1.5</ecNumber>
        </recommendedName>
    </domain>
    <domain>
        <recommendedName>
            <fullName evidence="12">Methenyltetrahydrofolate cyclohydrolase</fullName>
            <ecNumber evidence="12">3.5.4.9</ecNumber>
        </recommendedName>
    </domain>
</protein>
<dbReference type="Pfam" id="PF00763">
    <property type="entry name" value="THF_DHG_CYH"/>
    <property type="match status" value="1"/>
</dbReference>
<comment type="pathway">
    <text evidence="1 12">One-carbon metabolism; tetrahydrofolate interconversion.</text>
</comment>
<evidence type="ECO:0000256" key="8">
    <source>
        <dbReference type="ARBA" id="ARBA00023002"/>
    </source>
</evidence>
<dbReference type="InterPro" id="IPR036291">
    <property type="entry name" value="NAD(P)-bd_dom_sf"/>
</dbReference>
<evidence type="ECO:0000256" key="1">
    <source>
        <dbReference type="ARBA" id="ARBA00004777"/>
    </source>
</evidence>
<comment type="subunit">
    <text evidence="2 12">Homodimer.</text>
</comment>
<dbReference type="GO" id="GO:0009086">
    <property type="term" value="P:methionine biosynthetic process"/>
    <property type="evidence" value="ECO:0007669"/>
    <property type="project" value="UniProtKB-KW"/>
</dbReference>
<dbReference type="FunFam" id="3.40.50.10860:FF:000005">
    <property type="entry name" value="C-1-tetrahydrofolate synthase, cytoplasmic, putative"/>
    <property type="match status" value="1"/>
</dbReference>
<dbReference type="PROSITE" id="PS00766">
    <property type="entry name" value="THF_DHG_CYH_1"/>
    <property type="match status" value="1"/>
</dbReference>
<dbReference type="PANTHER" id="PTHR48099:SF5">
    <property type="entry name" value="C-1-TETRAHYDROFOLATE SYNTHASE, CYTOPLASMIC"/>
    <property type="match status" value="1"/>
</dbReference>
<dbReference type="InterPro" id="IPR000672">
    <property type="entry name" value="THF_DH/CycHdrlase"/>
</dbReference>
<evidence type="ECO:0000256" key="12">
    <source>
        <dbReference type="HAMAP-Rule" id="MF_01576"/>
    </source>
</evidence>
<keyword evidence="5 12" id="KW-0658">Purine biosynthesis</keyword>
<name>A0A9Q4GJJ6_9EURY</name>
<feature type="domain" description="Tetrahydrofolate dehydrogenase/cyclohydrolase NAD(P)-binding" evidence="14">
    <location>
        <begin position="135"/>
        <end position="276"/>
    </location>
</feature>
<dbReference type="GO" id="GO:0005829">
    <property type="term" value="C:cytosol"/>
    <property type="evidence" value="ECO:0007669"/>
    <property type="project" value="TreeGrafter"/>
</dbReference>
<dbReference type="InterPro" id="IPR020867">
    <property type="entry name" value="THF_DH/CycHdrlase_CS"/>
</dbReference>
<dbReference type="InterPro" id="IPR020631">
    <property type="entry name" value="THF_DH/CycHdrlase_NAD-bd_dom"/>
</dbReference>
<dbReference type="Proteomes" id="UP001149411">
    <property type="component" value="Unassembled WGS sequence"/>
</dbReference>
<dbReference type="InterPro" id="IPR046346">
    <property type="entry name" value="Aminoacid_DH-like_N_sf"/>
</dbReference>
<dbReference type="Pfam" id="PF02882">
    <property type="entry name" value="THF_DHG_CYH_C"/>
    <property type="match status" value="1"/>
</dbReference>
<evidence type="ECO:0000256" key="4">
    <source>
        <dbReference type="ARBA" id="ARBA00022605"/>
    </source>
</evidence>
<keyword evidence="7 12" id="KW-0521">NADP</keyword>
<dbReference type="EC" id="1.5.1.5" evidence="12"/>
<evidence type="ECO:0000256" key="6">
    <source>
        <dbReference type="ARBA" id="ARBA00022801"/>
    </source>
</evidence>
<comment type="similarity">
    <text evidence="12">Belongs to the tetrahydrofolate dehydrogenase/cyclohydrolase family.</text>
</comment>
<keyword evidence="8 12" id="KW-0560">Oxidoreductase</keyword>
<dbReference type="EC" id="3.5.4.9" evidence="12"/>
<dbReference type="InterPro" id="IPR020630">
    <property type="entry name" value="THF_DH/CycHdrlase_cat_dom"/>
</dbReference>
<gene>
    <name evidence="12" type="primary">folD</name>
    <name evidence="15" type="ORF">EGH25_07990</name>
</gene>
<evidence type="ECO:0000256" key="11">
    <source>
        <dbReference type="ARBA" id="ARBA00023268"/>
    </source>
</evidence>
<dbReference type="GO" id="GO:0006164">
    <property type="term" value="P:purine nucleotide biosynthetic process"/>
    <property type="evidence" value="ECO:0007669"/>
    <property type="project" value="UniProtKB-KW"/>
</dbReference>
<keyword evidence="9 12" id="KW-0368">Histidine biosynthesis</keyword>
<accession>A0A9Q4GJJ6</accession>
<comment type="catalytic activity">
    <reaction evidence="12">
        <text>(6R)-5,10-methylene-5,6,7,8-tetrahydrofolate + NADP(+) = (6R)-5,10-methenyltetrahydrofolate + NADPH</text>
        <dbReference type="Rhea" id="RHEA:22812"/>
        <dbReference type="ChEBI" id="CHEBI:15636"/>
        <dbReference type="ChEBI" id="CHEBI:57455"/>
        <dbReference type="ChEBI" id="CHEBI:57783"/>
        <dbReference type="ChEBI" id="CHEBI:58349"/>
        <dbReference type="EC" id="1.5.1.5"/>
    </reaction>
</comment>
<dbReference type="FunFam" id="3.40.50.720:FF:000094">
    <property type="entry name" value="Bifunctional protein FolD"/>
    <property type="match status" value="1"/>
</dbReference>
<dbReference type="GO" id="GO:0004477">
    <property type="term" value="F:methenyltetrahydrofolate cyclohydrolase activity"/>
    <property type="evidence" value="ECO:0007669"/>
    <property type="project" value="UniProtKB-UniRule"/>
</dbReference>
<evidence type="ECO:0000256" key="2">
    <source>
        <dbReference type="ARBA" id="ARBA00011738"/>
    </source>
</evidence>
<evidence type="ECO:0000256" key="9">
    <source>
        <dbReference type="ARBA" id="ARBA00023102"/>
    </source>
</evidence>
<reference evidence="15" key="1">
    <citation type="submission" date="2022-09" db="EMBL/GenBank/DDBJ databases">
        <title>Haloadaptaus new haloarchaeum isolated from saline soil.</title>
        <authorList>
            <person name="Duran-Viseras A."/>
            <person name="Sanchez-Porro C."/>
            <person name="Ventosa A."/>
        </authorList>
    </citation>
    <scope>NUCLEOTIDE SEQUENCE</scope>
    <source>
        <strain evidence="15">F3-133</strain>
    </source>
</reference>
<feature type="binding site" evidence="12">
    <location>
        <position position="229"/>
    </location>
    <ligand>
        <name>NADP(+)</name>
        <dbReference type="ChEBI" id="CHEBI:58349"/>
    </ligand>
</feature>
<evidence type="ECO:0000313" key="15">
    <source>
        <dbReference type="EMBL" id="MCX2819291.1"/>
    </source>
</evidence>
<evidence type="ECO:0000256" key="3">
    <source>
        <dbReference type="ARBA" id="ARBA00022563"/>
    </source>
</evidence>
<dbReference type="PROSITE" id="PS00767">
    <property type="entry name" value="THF_DHG_CYH_2"/>
    <property type="match status" value="1"/>
</dbReference>
<keyword evidence="4 12" id="KW-0028">Amino-acid biosynthesis</keyword>
<dbReference type="GO" id="GO:0035999">
    <property type="term" value="P:tetrahydrofolate interconversion"/>
    <property type="evidence" value="ECO:0007669"/>
    <property type="project" value="UniProtKB-UniRule"/>
</dbReference>
<comment type="catalytic activity">
    <reaction evidence="12">
        <text>(6R)-5,10-methenyltetrahydrofolate + H2O = (6R)-10-formyltetrahydrofolate + H(+)</text>
        <dbReference type="Rhea" id="RHEA:23700"/>
        <dbReference type="ChEBI" id="CHEBI:15377"/>
        <dbReference type="ChEBI" id="CHEBI:15378"/>
        <dbReference type="ChEBI" id="CHEBI:57455"/>
        <dbReference type="ChEBI" id="CHEBI:195366"/>
        <dbReference type="EC" id="3.5.4.9"/>
    </reaction>
</comment>
<dbReference type="GO" id="GO:0000105">
    <property type="term" value="P:L-histidine biosynthetic process"/>
    <property type="evidence" value="ECO:0007669"/>
    <property type="project" value="UniProtKB-KW"/>
</dbReference>
<evidence type="ECO:0000256" key="7">
    <source>
        <dbReference type="ARBA" id="ARBA00022857"/>
    </source>
</evidence>
<dbReference type="CDD" id="cd01080">
    <property type="entry name" value="NAD_bind_m-THF_DH_Cyclohyd"/>
    <property type="match status" value="1"/>
</dbReference>
<dbReference type="PRINTS" id="PR00085">
    <property type="entry name" value="THFDHDRGNASE"/>
</dbReference>
<evidence type="ECO:0000259" key="13">
    <source>
        <dbReference type="Pfam" id="PF00763"/>
    </source>
</evidence>
<organism evidence="15 16">
    <name type="scientific">Halorutilus salinus</name>
    <dbReference type="NCBI Taxonomy" id="2487751"/>
    <lineage>
        <taxon>Archaea</taxon>
        <taxon>Methanobacteriati</taxon>
        <taxon>Methanobacteriota</taxon>
        <taxon>Stenosarchaea group</taxon>
        <taxon>Halobacteria</taxon>
        <taxon>Halorutilales</taxon>
        <taxon>Halorutilaceae</taxon>
        <taxon>Halorutilus</taxon>
    </lineage>
</organism>
<evidence type="ECO:0000313" key="16">
    <source>
        <dbReference type="Proteomes" id="UP001149411"/>
    </source>
</evidence>
<dbReference type="RefSeq" id="WP_266087434.1">
    <property type="nucleotide sequence ID" value="NZ_RKLV01000007.1"/>
</dbReference>
<feature type="binding site" evidence="12">
    <location>
        <begin position="161"/>
        <end position="163"/>
    </location>
    <ligand>
        <name>NADP(+)</name>
        <dbReference type="ChEBI" id="CHEBI:58349"/>
    </ligand>
</feature>
<comment type="function">
    <text evidence="12">Catalyzes the oxidation of 5,10-methylenetetrahydrofolate to 5,10-methenyltetrahydrofolate and then the hydrolysis of 5,10-methenyltetrahydrofolate to 10-formyltetrahydrofolate.</text>
</comment>
<dbReference type="Gene3D" id="3.40.50.10860">
    <property type="entry name" value="Leucine Dehydrogenase, chain A, domain 1"/>
    <property type="match status" value="1"/>
</dbReference>
<keyword evidence="11 12" id="KW-0511">Multifunctional enzyme</keyword>
<comment type="caution">
    <text evidence="12">Lacks conserved residue(s) required for the propagation of feature annotation.</text>
</comment>
<comment type="caution">
    <text evidence="15">The sequence shown here is derived from an EMBL/GenBank/DDBJ whole genome shotgun (WGS) entry which is preliminary data.</text>
</comment>
<proteinExistence type="inferred from homology"/>
<dbReference type="GO" id="GO:0004488">
    <property type="term" value="F:methylenetetrahydrofolate dehydrogenase (NADP+) activity"/>
    <property type="evidence" value="ECO:0007669"/>
    <property type="project" value="UniProtKB-UniRule"/>
</dbReference>
<sequence>MTDIIEGDEIAGRVRDEVTNEVDRMVRTPKLVAVLMTDDPASETYVRMKRQAADEVGIDSETVRIEPDAGQDELLSTVEELNDNEDVDGILVQLPLPDGVDEDRALGTVAPEKDVDGFHPYNKGLLMEGRPRFVPATPKGVVRMLREHGVELEGADVTVVGRSDIVGKPLASLLVSRDVNATVTVCHSRTDDVAEHTRTADIVVAAVGVPGFVTADMVSEDAVVVDVGINRVDDELVGDVAYDEVSEKVDAITPVPGGVGPMTVAALLRNTVEAARLRGADD</sequence>
<dbReference type="PANTHER" id="PTHR48099">
    <property type="entry name" value="C-1-TETRAHYDROFOLATE SYNTHASE, CYTOPLASMIC-RELATED"/>
    <property type="match status" value="1"/>
</dbReference>
<dbReference type="SUPFAM" id="SSF53223">
    <property type="entry name" value="Aminoacid dehydrogenase-like, N-terminal domain"/>
    <property type="match status" value="1"/>
</dbReference>
<evidence type="ECO:0000256" key="5">
    <source>
        <dbReference type="ARBA" id="ARBA00022755"/>
    </source>
</evidence>
<keyword evidence="16" id="KW-1185">Reference proteome</keyword>
<dbReference type="HAMAP" id="MF_01576">
    <property type="entry name" value="THF_DHG_CYH"/>
    <property type="match status" value="1"/>
</dbReference>
<evidence type="ECO:0000256" key="10">
    <source>
        <dbReference type="ARBA" id="ARBA00023167"/>
    </source>
</evidence>
<dbReference type="AlphaFoldDB" id="A0A9Q4GJJ6"/>